<dbReference type="GO" id="GO:0003824">
    <property type="term" value="F:catalytic activity"/>
    <property type="evidence" value="ECO:0007669"/>
    <property type="project" value="InterPro"/>
</dbReference>
<organism evidence="1">
    <name type="scientific">Rhizopus microsporus var. microsporus</name>
    <dbReference type="NCBI Taxonomy" id="86635"/>
    <lineage>
        <taxon>Eukaryota</taxon>
        <taxon>Fungi</taxon>
        <taxon>Fungi incertae sedis</taxon>
        <taxon>Mucoromycota</taxon>
        <taxon>Mucoromycotina</taxon>
        <taxon>Mucoromycetes</taxon>
        <taxon>Mucorales</taxon>
        <taxon>Mucorineae</taxon>
        <taxon>Rhizopodaceae</taxon>
        <taxon>Rhizopus</taxon>
    </lineage>
</organism>
<dbReference type="InterPro" id="IPR036691">
    <property type="entry name" value="Endo/exonu/phosph_ase_sf"/>
</dbReference>
<dbReference type="EMBL" id="KV921865">
    <property type="protein sequence ID" value="ORE10511.1"/>
    <property type="molecule type" value="Genomic_DNA"/>
</dbReference>
<dbReference type="Gene3D" id="3.60.10.10">
    <property type="entry name" value="Endonuclease/exonuclease/phosphatase"/>
    <property type="match status" value="1"/>
</dbReference>
<evidence type="ECO:0000313" key="1">
    <source>
        <dbReference type="EMBL" id="ORE10511.1"/>
    </source>
</evidence>
<evidence type="ECO:0008006" key="2">
    <source>
        <dbReference type="Google" id="ProtNLM"/>
    </source>
</evidence>
<dbReference type="Proteomes" id="UP000242414">
    <property type="component" value="Unassembled WGS sequence"/>
</dbReference>
<feature type="non-terminal residue" evidence="1">
    <location>
        <position position="1"/>
    </location>
</feature>
<name>A0A1X0REZ8_RHIZD</name>
<protein>
    <recommendedName>
        <fullName evidence="2">Endonuclease/exonuclease/phosphatase domain-containing protein</fullName>
    </recommendedName>
</protein>
<dbReference type="OrthoDB" id="2443300at2759"/>
<sequence length="180" mass="21093">HLIRYIYLKQPTFVTLQEVDNSQNPLDHFSTLHKQFCSSQSFWNLYCGIVSLDNQFHLEQISLPEDFHYILTRVSHVDQEVSPFFILVLHDPASLPRERISFFSSLLNFAQFSQYSDQSCIERLIIAGDFNYDASNISLRSSSSQFGLHQWNHFLCCHFSNVMSNLHQLNTPTFHRRDTT</sequence>
<gene>
    <name evidence="1" type="ORF">BCV72DRAFT_313794</name>
</gene>
<reference evidence="1" key="1">
    <citation type="journal article" date="2016" name="Proc. Natl. Acad. Sci. U.S.A.">
        <title>Lipid metabolic changes in an early divergent fungus govern the establishment of a mutualistic symbiosis with endobacteria.</title>
        <authorList>
            <person name="Lastovetsky O.A."/>
            <person name="Gaspar M.L."/>
            <person name="Mondo S.J."/>
            <person name="LaButti K.M."/>
            <person name="Sandor L."/>
            <person name="Grigoriev I.V."/>
            <person name="Henry S.A."/>
            <person name="Pawlowska T.E."/>
        </authorList>
    </citation>
    <scope>NUCLEOTIDE SEQUENCE [LARGE SCALE GENOMIC DNA]</scope>
    <source>
        <strain evidence="1">ATCC 52814</strain>
    </source>
</reference>
<dbReference type="AlphaFoldDB" id="A0A1X0REZ8"/>
<accession>A0A1X0REZ8</accession>
<dbReference type="SUPFAM" id="SSF56219">
    <property type="entry name" value="DNase I-like"/>
    <property type="match status" value="1"/>
</dbReference>
<dbReference type="VEuPathDB" id="FungiDB:BCV72DRAFT_313794"/>
<proteinExistence type="predicted"/>